<gene>
    <name evidence="1" type="ORF">PMAYCL1PPCAC_19871</name>
</gene>
<name>A0AAN5CS57_9BILA</name>
<accession>A0AAN5CS57</accession>
<feature type="non-terminal residue" evidence="1">
    <location>
        <position position="1"/>
    </location>
</feature>
<reference evidence="2" key="1">
    <citation type="submission" date="2022-10" db="EMBL/GenBank/DDBJ databases">
        <title>Genome assembly of Pristionchus species.</title>
        <authorList>
            <person name="Yoshida K."/>
            <person name="Sommer R.J."/>
        </authorList>
    </citation>
    <scope>NUCLEOTIDE SEQUENCE [LARGE SCALE GENOMIC DNA]</scope>
    <source>
        <strain evidence="2">RS5460</strain>
    </source>
</reference>
<evidence type="ECO:0000313" key="2">
    <source>
        <dbReference type="Proteomes" id="UP001328107"/>
    </source>
</evidence>
<evidence type="ECO:0000313" key="1">
    <source>
        <dbReference type="EMBL" id="GMR49676.1"/>
    </source>
</evidence>
<dbReference type="AlphaFoldDB" id="A0AAN5CS57"/>
<dbReference type="EMBL" id="BTRK01000004">
    <property type="protein sequence ID" value="GMR49676.1"/>
    <property type="molecule type" value="Genomic_DNA"/>
</dbReference>
<comment type="caution">
    <text evidence="1">The sequence shown here is derived from an EMBL/GenBank/DDBJ whole genome shotgun (WGS) entry which is preliminary data.</text>
</comment>
<dbReference type="Proteomes" id="UP001328107">
    <property type="component" value="Unassembled WGS sequence"/>
</dbReference>
<sequence length="189" mass="21898">IVLSLLSIASPQGISYDSFFCAFIGIQDSSEAMIGKYQKMIANTNNDTTLAAQQNRVRKFIIRNWRKLEQINVKSVIPVYVRGATNRLETRWRIVEFLENLLSKMKPIVDYVEYQEISASLWSMDQANKQNVLAYYDDWKKEAIDKISSANKRQEITELFEKEEKSEDFVAFGNNLLCWIPVRGFTGCF</sequence>
<organism evidence="1 2">
    <name type="scientific">Pristionchus mayeri</name>
    <dbReference type="NCBI Taxonomy" id="1317129"/>
    <lineage>
        <taxon>Eukaryota</taxon>
        <taxon>Metazoa</taxon>
        <taxon>Ecdysozoa</taxon>
        <taxon>Nematoda</taxon>
        <taxon>Chromadorea</taxon>
        <taxon>Rhabditida</taxon>
        <taxon>Rhabditina</taxon>
        <taxon>Diplogasteromorpha</taxon>
        <taxon>Diplogasteroidea</taxon>
        <taxon>Neodiplogasteridae</taxon>
        <taxon>Pristionchus</taxon>
    </lineage>
</organism>
<protein>
    <submittedName>
        <fullName evidence="1">Uncharacterized protein</fullName>
    </submittedName>
</protein>
<proteinExistence type="predicted"/>
<keyword evidence="2" id="KW-1185">Reference proteome</keyword>